<evidence type="ECO:0000256" key="1">
    <source>
        <dbReference type="SAM" id="Phobius"/>
    </source>
</evidence>
<gene>
    <name evidence="2" type="ORF">HR08_04920</name>
</gene>
<dbReference type="AlphaFoldDB" id="A0A0A2F7F7"/>
<keyword evidence="1" id="KW-0812">Transmembrane</keyword>
<evidence type="ECO:0000313" key="3">
    <source>
        <dbReference type="Proteomes" id="UP000030130"/>
    </source>
</evidence>
<feature type="transmembrane region" description="Helical" evidence="1">
    <location>
        <begin position="14"/>
        <end position="33"/>
    </location>
</feature>
<accession>A0A0A2F7F7</accession>
<name>A0A0A2F7F7_9PORP</name>
<keyword evidence="1" id="KW-1133">Transmembrane helix</keyword>
<comment type="caution">
    <text evidence="2">The sequence shown here is derived from an EMBL/GenBank/DDBJ whole genome shotgun (WGS) entry which is preliminary data.</text>
</comment>
<dbReference type="EMBL" id="JRAI01000044">
    <property type="protein sequence ID" value="KGN86012.1"/>
    <property type="molecule type" value="Genomic_DNA"/>
</dbReference>
<organism evidence="2 3">
    <name type="scientific">Porphyromonas gulae</name>
    <dbReference type="NCBI Taxonomy" id="111105"/>
    <lineage>
        <taxon>Bacteria</taxon>
        <taxon>Pseudomonadati</taxon>
        <taxon>Bacteroidota</taxon>
        <taxon>Bacteroidia</taxon>
        <taxon>Bacteroidales</taxon>
        <taxon>Porphyromonadaceae</taxon>
        <taxon>Porphyromonas</taxon>
    </lineage>
</organism>
<dbReference type="Proteomes" id="UP000030130">
    <property type="component" value="Unassembled WGS sequence"/>
</dbReference>
<sequence length="104" mass="12068">MDSIVQQDFWATEAMINMAIMAYNLMSLLRLVVINSPKQQMLKTIRMKFLAIPAYIQKHSRKKTLKLALALKQRPAFLSIWGEQKSLQSRKNTNESSLKILFNL</sequence>
<evidence type="ECO:0008006" key="4">
    <source>
        <dbReference type="Google" id="ProtNLM"/>
    </source>
</evidence>
<proteinExistence type="predicted"/>
<keyword evidence="1" id="KW-0472">Membrane</keyword>
<reference evidence="2 3" key="1">
    <citation type="submission" date="2014-08" db="EMBL/GenBank/DDBJ databases">
        <title>Porphyromonas gulae strain:COT-052_OH1451 Genome sequencing.</title>
        <authorList>
            <person name="Wallis C."/>
            <person name="Deusch O."/>
            <person name="O'Flynn C."/>
            <person name="Davis I."/>
            <person name="Jospin G."/>
            <person name="Darling A.E."/>
            <person name="Coil D.A."/>
            <person name="Alexiev A."/>
            <person name="Horsfall A."/>
            <person name="Kirkwood N."/>
            <person name="Harris S."/>
            <person name="Eisen J.A."/>
        </authorList>
    </citation>
    <scope>NUCLEOTIDE SEQUENCE [LARGE SCALE GENOMIC DNA]</scope>
    <source>
        <strain evidence="3">COT-052 OH1451</strain>
    </source>
</reference>
<protein>
    <recommendedName>
        <fullName evidence="4">Transposase DDE domain-containing protein</fullName>
    </recommendedName>
</protein>
<evidence type="ECO:0000313" key="2">
    <source>
        <dbReference type="EMBL" id="KGN86012.1"/>
    </source>
</evidence>